<evidence type="ECO:0000259" key="3">
    <source>
        <dbReference type="PROSITE" id="PS50853"/>
    </source>
</evidence>
<dbReference type="STRING" id="1798661.A3D65_00340"/>
<keyword evidence="2" id="KW-1133">Transmembrane helix</keyword>
<organism evidence="4 5">
    <name type="scientific">Candidatus Lloydbacteria bacterium RIFCSPHIGHO2_02_FULL_50_13</name>
    <dbReference type="NCBI Taxonomy" id="1798661"/>
    <lineage>
        <taxon>Bacteria</taxon>
        <taxon>Candidatus Lloydiibacteriota</taxon>
    </lineage>
</organism>
<feature type="transmembrane region" description="Helical" evidence="2">
    <location>
        <begin position="495"/>
        <end position="512"/>
    </location>
</feature>
<keyword evidence="2" id="KW-0472">Membrane</keyword>
<dbReference type="SUPFAM" id="SSF49265">
    <property type="entry name" value="Fibronectin type III"/>
    <property type="match status" value="1"/>
</dbReference>
<dbReference type="AlphaFoldDB" id="A0A1G2D1C1"/>
<dbReference type="InterPro" id="IPR003961">
    <property type="entry name" value="FN3_dom"/>
</dbReference>
<feature type="domain" description="Fibronectin type-III" evidence="3">
    <location>
        <begin position="144"/>
        <end position="245"/>
    </location>
</feature>
<evidence type="ECO:0000313" key="4">
    <source>
        <dbReference type="EMBL" id="OGZ07317.1"/>
    </source>
</evidence>
<sequence length="553" mass="59730">MVYNPYMQSRNRAKQYPVFVVALCLLGFLVPEAVFAYEAAPIAYTMSPTFVTEKSIQLNGAVKPNEMADTVQWFEWGIVGRSEVYSTPYGNIHGGNSQVTTRATIVGLAPATQYFFRQVVENGRGKDIGQIGYVTTKPLPTVVPPIAVVVTNDAIFVDETSATLRGYVSPHGNNETQAWFEWGLTTNLENQTAHRGFGGNSGPEEVRLSKLMPGTLYYFRVVAENSSGRSYGALKVLLTRGTPPIVEADPVASVGEAPREQYVPAPVRSTDDGVSRQTTASGKTVVQERYTNGLPVVHNARDFFDSIFGRKSGGAPANASDEAENAKEEQVASPAAADTSGDLWGLLAGDKSVEVAVEKIGDEGGAHVPVEYRIAFAYNRDAIATDAKLKIVFPTEVIYIGDNTNNELLVESGAGVVRTYVLPLGRLERGATRSVSILGMVTAGTSGIPDVRVRLEYTDEKGTHVVPAGSGALTQPEEHTAGVGGIAGILLPNSLLGWIIYIISVIAAVFGIRKLKEYYTRKKELLARRDEENEQLRTTGFFGREEEVTPQGA</sequence>
<comment type="caution">
    <text evidence="4">The sequence shown here is derived from an EMBL/GenBank/DDBJ whole genome shotgun (WGS) entry which is preliminary data.</text>
</comment>
<name>A0A1G2D1C1_9BACT</name>
<dbReference type="CDD" id="cd00063">
    <property type="entry name" value="FN3"/>
    <property type="match status" value="1"/>
</dbReference>
<feature type="region of interest" description="Disordered" evidence="1">
    <location>
        <begin position="314"/>
        <end position="337"/>
    </location>
</feature>
<dbReference type="Proteomes" id="UP000177996">
    <property type="component" value="Unassembled WGS sequence"/>
</dbReference>
<evidence type="ECO:0000256" key="2">
    <source>
        <dbReference type="SAM" id="Phobius"/>
    </source>
</evidence>
<keyword evidence="2" id="KW-0812">Transmembrane</keyword>
<dbReference type="PROSITE" id="PS50853">
    <property type="entry name" value="FN3"/>
    <property type="match status" value="1"/>
</dbReference>
<accession>A0A1G2D1C1</accession>
<reference evidence="4 5" key="1">
    <citation type="journal article" date="2016" name="Nat. Commun.">
        <title>Thousands of microbial genomes shed light on interconnected biogeochemical processes in an aquifer system.</title>
        <authorList>
            <person name="Anantharaman K."/>
            <person name="Brown C.T."/>
            <person name="Hug L.A."/>
            <person name="Sharon I."/>
            <person name="Castelle C.J."/>
            <person name="Probst A.J."/>
            <person name="Thomas B.C."/>
            <person name="Singh A."/>
            <person name="Wilkins M.J."/>
            <person name="Karaoz U."/>
            <person name="Brodie E.L."/>
            <person name="Williams K.H."/>
            <person name="Hubbard S.S."/>
            <person name="Banfield J.F."/>
        </authorList>
    </citation>
    <scope>NUCLEOTIDE SEQUENCE [LARGE SCALE GENOMIC DNA]</scope>
</reference>
<evidence type="ECO:0000256" key="1">
    <source>
        <dbReference type="SAM" id="MobiDB-lite"/>
    </source>
</evidence>
<gene>
    <name evidence="4" type="ORF">A3D65_00340</name>
</gene>
<evidence type="ECO:0000313" key="5">
    <source>
        <dbReference type="Proteomes" id="UP000177996"/>
    </source>
</evidence>
<dbReference type="InterPro" id="IPR036116">
    <property type="entry name" value="FN3_sf"/>
</dbReference>
<protein>
    <recommendedName>
        <fullName evidence="3">Fibronectin type-III domain-containing protein</fullName>
    </recommendedName>
</protein>
<proteinExistence type="predicted"/>
<dbReference type="EMBL" id="MHLL01000062">
    <property type="protein sequence ID" value="OGZ07317.1"/>
    <property type="molecule type" value="Genomic_DNA"/>
</dbReference>
<dbReference type="SMART" id="SM00060">
    <property type="entry name" value="FN3"/>
    <property type="match status" value="1"/>
</dbReference>